<accession>A0ACB8SBZ2</accession>
<organism evidence="1 2">
    <name type="scientific">Auriscalpium vulgare</name>
    <dbReference type="NCBI Taxonomy" id="40419"/>
    <lineage>
        <taxon>Eukaryota</taxon>
        <taxon>Fungi</taxon>
        <taxon>Dikarya</taxon>
        <taxon>Basidiomycota</taxon>
        <taxon>Agaricomycotina</taxon>
        <taxon>Agaricomycetes</taxon>
        <taxon>Russulales</taxon>
        <taxon>Auriscalpiaceae</taxon>
        <taxon>Auriscalpium</taxon>
    </lineage>
</organism>
<dbReference type="Proteomes" id="UP000814033">
    <property type="component" value="Unassembled WGS sequence"/>
</dbReference>
<sequence length="448" mass="47986">MQPYALMHTIHRSHAKGEHSRHSKRKRHAHTTAANVPDAAADDGADATGEAKVKLPRGDYYRRRDTDYMEPKHRKRVLRRGTATLADARAEHVLLAARKIGRERAAILAGFAPPPHRDRDKERKDGAASASAPKTPKKMPIAGPSGSTTGVIYLNKPVPNVVPTVSAASSFLVSTPQPANKSAPQELARNNQRTPLDSLLTAARSMQDDEGDEEDGDEAAPGPSNKPLTRSRSSAVLDSPLPAKRRRVAAAPSASTPRLVASRFAPGPSRTRSALDVLADQAAVFSSKDQDKETSHVKGKGKGKAKAKDAEQPSDAPLPDNRPPPPTGSRTRRAIPEVVLPLITRRPNAMRAPAPDREPSDPPSRHASTAPRASASHSQSRSPPPPPADRMDVDDDDDDDDNAARPSSPSPTLPPALARATSNHVYEVASKASKSRSPPTMDERRADS</sequence>
<reference evidence="1" key="2">
    <citation type="journal article" date="2022" name="New Phytol.">
        <title>Evolutionary transition to the ectomycorrhizal habit in the genomes of a hyperdiverse lineage of mushroom-forming fungi.</title>
        <authorList>
            <person name="Looney B."/>
            <person name="Miyauchi S."/>
            <person name="Morin E."/>
            <person name="Drula E."/>
            <person name="Courty P.E."/>
            <person name="Kohler A."/>
            <person name="Kuo A."/>
            <person name="LaButti K."/>
            <person name="Pangilinan J."/>
            <person name="Lipzen A."/>
            <person name="Riley R."/>
            <person name="Andreopoulos W."/>
            <person name="He G."/>
            <person name="Johnson J."/>
            <person name="Nolan M."/>
            <person name="Tritt A."/>
            <person name="Barry K.W."/>
            <person name="Grigoriev I.V."/>
            <person name="Nagy L.G."/>
            <person name="Hibbett D."/>
            <person name="Henrissat B."/>
            <person name="Matheny P.B."/>
            <person name="Labbe J."/>
            <person name="Martin F.M."/>
        </authorList>
    </citation>
    <scope>NUCLEOTIDE SEQUENCE</scope>
    <source>
        <strain evidence="1">FP105234-sp</strain>
    </source>
</reference>
<evidence type="ECO:0000313" key="1">
    <source>
        <dbReference type="EMBL" id="KAI0053752.1"/>
    </source>
</evidence>
<evidence type="ECO:0000313" key="2">
    <source>
        <dbReference type="Proteomes" id="UP000814033"/>
    </source>
</evidence>
<reference evidence="1" key="1">
    <citation type="submission" date="2021-02" db="EMBL/GenBank/DDBJ databases">
        <authorList>
            <consortium name="DOE Joint Genome Institute"/>
            <person name="Ahrendt S."/>
            <person name="Looney B.P."/>
            <person name="Miyauchi S."/>
            <person name="Morin E."/>
            <person name="Drula E."/>
            <person name="Courty P.E."/>
            <person name="Chicoki N."/>
            <person name="Fauchery L."/>
            <person name="Kohler A."/>
            <person name="Kuo A."/>
            <person name="Labutti K."/>
            <person name="Pangilinan J."/>
            <person name="Lipzen A."/>
            <person name="Riley R."/>
            <person name="Andreopoulos W."/>
            <person name="He G."/>
            <person name="Johnson J."/>
            <person name="Barry K.W."/>
            <person name="Grigoriev I.V."/>
            <person name="Nagy L."/>
            <person name="Hibbett D."/>
            <person name="Henrissat B."/>
            <person name="Matheny P.B."/>
            <person name="Labbe J."/>
            <person name="Martin F."/>
        </authorList>
    </citation>
    <scope>NUCLEOTIDE SEQUENCE</scope>
    <source>
        <strain evidence="1">FP105234-sp</strain>
    </source>
</reference>
<gene>
    <name evidence="1" type="ORF">FA95DRAFT_483739</name>
</gene>
<dbReference type="EMBL" id="MU275839">
    <property type="protein sequence ID" value="KAI0053752.1"/>
    <property type="molecule type" value="Genomic_DNA"/>
</dbReference>
<comment type="caution">
    <text evidence="1">The sequence shown here is derived from an EMBL/GenBank/DDBJ whole genome shotgun (WGS) entry which is preliminary data.</text>
</comment>
<keyword evidence="2" id="KW-1185">Reference proteome</keyword>
<protein>
    <submittedName>
        <fullName evidence="1">Uncharacterized protein</fullName>
    </submittedName>
</protein>
<proteinExistence type="predicted"/>
<name>A0ACB8SBZ2_9AGAM</name>